<proteinExistence type="predicted"/>
<gene>
    <name evidence="2" type="ORF">VP01_10822g1</name>
</gene>
<sequence length="113" mass="12644">EESSAQTAVETGGQSIQQESTSEEIESINQSLESERAPKEISRNTIMVHLTETKENDTPMTYIQVVTSAQSSFWKKAIEKEVTNMYDHDVWVIVPKSGEQKPLNCTIIRGVGE</sequence>
<evidence type="ECO:0000256" key="1">
    <source>
        <dbReference type="SAM" id="MobiDB-lite"/>
    </source>
</evidence>
<dbReference type="Proteomes" id="UP000037035">
    <property type="component" value="Unassembled WGS sequence"/>
</dbReference>
<reference evidence="2 3" key="1">
    <citation type="submission" date="2015-08" db="EMBL/GenBank/DDBJ databases">
        <title>Next Generation Sequencing and Analysis of the Genome of Puccinia sorghi L Schw, the Causal Agent of Maize Common Rust.</title>
        <authorList>
            <person name="Rochi L."/>
            <person name="Burguener G."/>
            <person name="Darino M."/>
            <person name="Turjanski A."/>
            <person name="Kreff E."/>
            <person name="Dieguez M.J."/>
            <person name="Sacco F."/>
        </authorList>
    </citation>
    <scope>NUCLEOTIDE SEQUENCE [LARGE SCALE GENOMIC DNA]</scope>
    <source>
        <strain evidence="2 3">RO10H11247</strain>
    </source>
</reference>
<protein>
    <submittedName>
        <fullName evidence="2">Uncharacterized protein</fullName>
    </submittedName>
</protein>
<dbReference type="AlphaFoldDB" id="A0A0L6VUQ9"/>
<feature type="region of interest" description="Disordered" evidence="1">
    <location>
        <begin position="1"/>
        <end position="38"/>
    </location>
</feature>
<keyword evidence="3" id="KW-1185">Reference proteome</keyword>
<comment type="caution">
    <text evidence="2">The sequence shown here is derived from an EMBL/GenBank/DDBJ whole genome shotgun (WGS) entry which is preliminary data.</text>
</comment>
<dbReference type="VEuPathDB" id="FungiDB:VP01_10822g1"/>
<evidence type="ECO:0000313" key="3">
    <source>
        <dbReference type="Proteomes" id="UP000037035"/>
    </source>
</evidence>
<dbReference type="OrthoDB" id="2796020at2759"/>
<feature type="non-terminal residue" evidence="2">
    <location>
        <position position="113"/>
    </location>
</feature>
<accession>A0A0L6VUQ9</accession>
<organism evidence="2 3">
    <name type="scientific">Puccinia sorghi</name>
    <dbReference type="NCBI Taxonomy" id="27349"/>
    <lineage>
        <taxon>Eukaryota</taxon>
        <taxon>Fungi</taxon>
        <taxon>Dikarya</taxon>
        <taxon>Basidiomycota</taxon>
        <taxon>Pucciniomycotina</taxon>
        <taxon>Pucciniomycetes</taxon>
        <taxon>Pucciniales</taxon>
        <taxon>Pucciniaceae</taxon>
        <taxon>Puccinia</taxon>
    </lineage>
</organism>
<name>A0A0L6VUQ9_9BASI</name>
<evidence type="ECO:0000313" key="2">
    <source>
        <dbReference type="EMBL" id="KNZ63940.1"/>
    </source>
</evidence>
<feature type="non-terminal residue" evidence="2">
    <location>
        <position position="1"/>
    </location>
</feature>
<dbReference type="EMBL" id="LAVV01000913">
    <property type="protein sequence ID" value="KNZ63940.1"/>
    <property type="molecule type" value="Genomic_DNA"/>
</dbReference>
<feature type="compositionally biased region" description="Polar residues" evidence="1">
    <location>
        <begin position="1"/>
        <end position="13"/>
    </location>
</feature>